<feature type="compositionally biased region" description="Basic and acidic residues" evidence="1">
    <location>
        <begin position="191"/>
        <end position="205"/>
    </location>
</feature>
<dbReference type="AlphaFoldDB" id="G9P1L4"/>
<evidence type="ECO:0000313" key="3">
    <source>
        <dbReference type="Proteomes" id="UP000005426"/>
    </source>
</evidence>
<comment type="caution">
    <text evidence="2">The sequence shown here is derived from an EMBL/GenBank/DDBJ whole genome shotgun (WGS) entry which is preliminary data.</text>
</comment>
<dbReference type="EMBL" id="ABDG02000026">
    <property type="protein sequence ID" value="EHK43346.1"/>
    <property type="molecule type" value="Genomic_DNA"/>
</dbReference>
<organism evidence="2 3">
    <name type="scientific">Hypocrea atroviridis (strain ATCC 20476 / IMI 206040)</name>
    <name type="common">Trichoderma atroviride</name>
    <dbReference type="NCBI Taxonomy" id="452589"/>
    <lineage>
        <taxon>Eukaryota</taxon>
        <taxon>Fungi</taxon>
        <taxon>Dikarya</taxon>
        <taxon>Ascomycota</taxon>
        <taxon>Pezizomycotina</taxon>
        <taxon>Sordariomycetes</taxon>
        <taxon>Hypocreomycetidae</taxon>
        <taxon>Hypocreales</taxon>
        <taxon>Hypocreaceae</taxon>
        <taxon>Trichoderma</taxon>
    </lineage>
</organism>
<dbReference type="HOGENOM" id="CLU_912343_0_0_1"/>
<dbReference type="Proteomes" id="UP000005426">
    <property type="component" value="Unassembled WGS sequence"/>
</dbReference>
<dbReference type="KEGG" id="tatv:25775163"/>
<reference evidence="2 3" key="1">
    <citation type="journal article" date="2011" name="Genome Biol.">
        <title>Comparative genome sequence analysis underscores mycoparasitism as the ancestral life style of Trichoderma.</title>
        <authorList>
            <person name="Kubicek C.P."/>
            <person name="Herrera-Estrella A."/>
            <person name="Seidl-Seiboth V."/>
            <person name="Martinez D.A."/>
            <person name="Druzhinina I.S."/>
            <person name="Thon M."/>
            <person name="Zeilinger S."/>
            <person name="Casas-Flores S."/>
            <person name="Horwitz B.A."/>
            <person name="Mukherjee P.K."/>
            <person name="Mukherjee M."/>
            <person name="Kredics L."/>
            <person name="Alcaraz L.D."/>
            <person name="Aerts A."/>
            <person name="Antal Z."/>
            <person name="Atanasova L."/>
            <person name="Cervantes-Badillo M.G."/>
            <person name="Challacombe J."/>
            <person name="Chertkov O."/>
            <person name="McCluskey K."/>
            <person name="Coulpier F."/>
            <person name="Deshpande N."/>
            <person name="von Doehren H."/>
            <person name="Ebbole D.J."/>
            <person name="Esquivel-Naranjo E.U."/>
            <person name="Fekete E."/>
            <person name="Flipphi M."/>
            <person name="Glaser F."/>
            <person name="Gomez-Rodriguez E.Y."/>
            <person name="Gruber S."/>
            <person name="Han C."/>
            <person name="Henrissat B."/>
            <person name="Hermosa R."/>
            <person name="Hernandez-Onate M."/>
            <person name="Karaffa L."/>
            <person name="Kosti I."/>
            <person name="Le Crom S."/>
            <person name="Lindquist E."/>
            <person name="Lucas S."/>
            <person name="Luebeck M."/>
            <person name="Luebeck P.S."/>
            <person name="Margeot A."/>
            <person name="Metz B."/>
            <person name="Misra M."/>
            <person name="Nevalainen H."/>
            <person name="Omann M."/>
            <person name="Packer N."/>
            <person name="Perrone G."/>
            <person name="Uresti-Rivera E.E."/>
            <person name="Salamov A."/>
            <person name="Schmoll M."/>
            <person name="Seiboth B."/>
            <person name="Shapiro H."/>
            <person name="Sukno S."/>
            <person name="Tamayo-Ramos J.A."/>
            <person name="Tisch D."/>
            <person name="Wiest A."/>
            <person name="Wilkinson H.H."/>
            <person name="Zhang M."/>
            <person name="Coutinho P.M."/>
            <person name="Kenerley C.M."/>
            <person name="Monte E."/>
            <person name="Baker S.E."/>
            <person name="Grigoriev I.V."/>
        </authorList>
    </citation>
    <scope>NUCLEOTIDE SEQUENCE [LARGE SCALE GENOMIC DNA]</scope>
    <source>
        <strain evidence="3">ATCC 20476 / IMI 206040</strain>
    </source>
</reference>
<proteinExistence type="predicted"/>
<evidence type="ECO:0000313" key="2">
    <source>
        <dbReference type="EMBL" id="EHK43346.1"/>
    </source>
</evidence>
<evidence type="ECO:0000256" key="1">
    <source>
        <dbReference type="SAM" id="MobiDB-lite"/>
    </source>
</evidence>
<name>G9P1L4_HYPAI</name>
<sequence>MSYEFIAPYFDKFEKMQSMLKVFARKDIPAPFLAAFSASFQRVVALWDAPSRPLSEETRKRRRLTKAYLLRILDLGLDAFFLCTLSMSVSKLGIIKNKKRFCEAVRIWMKENPNKLPPSFHDFIHQLYTKHQTFIEERLKEQREQNSSLGADSDSDLEWLSHRVLHRHSTPLEVIEVVTSRGNTPTSSVSRDLDHHISTPRRCSEEAPVLSNDQNAETPLAEAPTAEAPTVKARSFNKSTAFALEHAESLAVSGHAIYALTGDTISGPIHLTLPADSTTHPFLVIPIKPEAAYHICKLESRGALP</sequence>
<feature type="compositionally biased region" description="Polar residues" evidence="1">
    <location>
        <begin position="180"/>
        <end position="190"/>
    </location>
</feature>
<feature type="region of interest" description="Disordered" evidence="1">
    <location>
        <begin position="180"/>
        <end position="215"/>
    </location>
</feature>
<keyword evidence="3" id="KW-1185">Reference proteome</keyword>
<protein>
    <submittedName>
        <fullName evidence="2">Uncharacterized protein</fullName>
    </submittedName>
</protein>
<accession>G9P1L4</accession>
<gene>
    <name evidence="2" type="ORF">TRIATDRAFT_130841</name>
</gene>
<dbReference type="GeneID" id="25775163"/>